<evidence type="ECO:0000313" key="8">
    <source>
        <dbReference type="Proteomes" id="UP001476247"/>
    </source>
</evidence>
<dbReference type="EMBL" id="BAABUJ010000020">
    <property type="protein sequence ID" value="GAA5801901.1"/>
    <property type="molecule type" value="Genomic_DNA"/>
</dbReference>
<keyword evidence="3" id="KW-0677">Repeat</keyword>
<evidence type="ECO:0000259" key="6">
    <source>
        <dbReference type="Pfam" id="PF24807"/>
    </source>
</evidence>
<comment type="similarity">
    <text evidence="1">Belongs to the WD repeat CDC20/Fizzy family.</text>
</comment>
<reference evidence="7 8" key="1">
    <citation type="submission" date="2024-04" db="EMBL/GenBank/DDBJ databases">
        <title>genome sequences of Mucor flavus KT1a and Helicostylum pulchrum KT1b strains isolation_sourced from the surface of a dry-aged beef.</title>
        <authorList>
            <person name="Toyotome T."/>
            <person name="Hosono M."/>
            <person name="Torimaru M."/>
            <person name="Fukuda K."/>
            <person name="Mikami N."/>
        </authorList>
    </citation>
    <scope>NUCLEOTIDE SEQUENCE [LARGE SCALE GENOMIC DNA]</scope>
    <source>
        <strain evidence="7 8">KT1b</strain>
    </source>
</reference>
<dbReference type="PRINTS" id="PR00320">
    <property type="entry name" value="GPROTEINBRPT"/>
</dbReference>
<dbReference type="PANTHER" id="PTHR19918">
    <property type="entry name" value="CELL DIVISION CYCLE 20 CDC20 FIZZY -RELATED"/>
    <property type="match status" value="1"/>
</dbReference>
<evidence type="ECO:0000256" key="5">
    <source>
        <dbReference type="PROSITE-ProRule" id="PRU00221"/>
    </source>
</evidence>
<dbReference type="InterPro" id="IPR020472">
    <property type="entry name" value="WD40_PAC1"/>
</dbReference>
<keyword evidence="2 5" id="KW-0853">WD repeat</keyword>
<dbReference type="PROSITE" id="PS50294">
    <property type="entry name" value="WD_REPEATS_REGION"/>
    <property type="match status" value="2"/>
</dbReference>
<comment type="caution">
    <text evidence="7">The sequence shown here is derived from an EMBL/GenBank/DDBJ whole genome shotgun (WGS) entry which is preliminary data.</text>
</comment>
<evidence type="ECO:0000256" key="2">
    <source>
        <dbReference type="ARBA" id="ARBA00022574"/>
    </source>
</evidence>
<feature type="domain" description="CDC20/Fizzy WD40" evidence="6">
    <location>
        <begin position="3"/>
        <end position="170"/>
    </location>
</feature>
<dbReference type="Proteomes" id="UP001476247">
    <property type="component" value="Unassembled WGS sequence"/>
</dbReference>
<feature type="repeat" description="WD" evidence="5">
    <location>
        <begin position="45"/>
        <end position="89"/>
    </location>
</feature>
<proteinExistence type="inferred from homology"/>
<accession>A0ABP9Y4J2</accession>
<evidence type="ECO:0000256" key="1">
    <source>
        <dbReference type="ARBA" id="ARBA00006445"/>
    </source>
</evidence>
<dbReference type="Gene3D" id="2.130.10.10">
    <property type="entry name" value="YVTN repeat-like/Quinoprotein amine dehydrogenase"/>
    <property type="match status" value="1"/>
</dbReference>
<evidence type="ECO:0000313" key="7">
    <source>
        <dbReference type="EMBL" id="GAA5801901.1"/>
    </source>
</evidence>
<dbReference type="PROSITE" id="PS00678">
    <property type="entry name" value="WD_REPEATS_1"/>
    <property type="match status" value="2"/>
</dbReference>
<dbReference type="InterPro" id="IPR019775">
    <property type="entry name" value="WD40_repeat_CS"/>
</dbReference>
<dbReference type="InterPro" id="IPR015943">
    <property type="entry name" value="WD40/YVTN_repeat-like_dom_sf"/>
</dbReference>
<feature type="repeat" description="WD" evidence="5">
    <location>
        <begin position="3"/>
        <end position="35"/>
    </location>
</feature>
<dbReference type="PROSITE" id="PS50082">
    <property type="entry name" value="WD_REPEATS_2"/>
    <property type="match status" value="3"/>
</dbReference>
<evidence type="ECO:0000256" key="4">
    <source>
        <dbReference type="ARBA" id="ARBA00023306"/>
    </source>
</evidence>
<dbReference type="SUPFAM" id="SSF50978">
    <property type="entry name" value="WD40 repeat-like"/>
    <property type="match status" value="1"/>
</dbReference>
<name>A0ABP9Y4J2_9FUNG</name>
<sequence>MFLTGHTQELCGLKWNREGTVLASGGNDNNLIIWNSHENIITHRLTKHTAAVKAISWNPHKRGILVSGGGTADKTIKFWNTNSGSLISSHDTGSQVCNLAWSKKTEDIVSTHGYSNSPANSSNQVVVWKADRMQRIATLSGHASRVLYMSMSKDGSTVVTGAGDETLRFWDIFSTVETRRPHREDRLACLR</sequence>
<keyword evidence="4" id="KW-0131">Cell cycle</keyword>
<dbReference type="InterPro" id="IPR033010">
    <property type="entry name" value="Cdc20/Fizzy"/>
</dbReference>
<organism evidence="7 8">
    <name type="scientific">Helicostylum pulchrum</name>
    <dbReference type="NCBI Taxonomy" id="562976"/>
    <lineage>
        <taxon>Eukaryota</taxon>
        <taxon>Fungi</taxon>
        <taxon>Fungi incertae sedis</taxon>
        <taxon>Mucoromycota</taxon>
        <taxon>Mucoromycotina</taxon>
        <taxon>Mucoromycetes</taxon>
        <taxon>Mucorales</taxon>
        <taxon>Mucorineae</taxon>
        <taxon>Mucoraceae</taxon>
        <taxon>Helicostylum</taxon>
    </lineage>
</organism>
<evidence type="ECO:0000256" key="3">
    <source>
        <dbReference type="ARBA" id="ARBA00022737"/>
    </source>
</evidence>
<dbReference type="SMART" id="SM00320">
    <property type="entry name" value="WD40"/>
    <property type="match status" value="3"/>
</dbReference>
<protein>
    <recommendedName>
        <fullName evidence="6">CDC20/Fizzy WD40 domain-containing protein</fullName>
    </recommendedName>
</protein>
<keyword evidence="8" id="KW-1185">Reference proteome</keyword>
<dbReference type="InterPro" id="IPR036322">
    <property type="entry name" value="WD40_repeat_dom_sf"/>
</dbReference>
<dbReference type="Pfam" id="PF24807">
    <property type="entry name" value="WD40_CDC20-Fz"/>
    <property type="match status" value="1"/>
</dbReference>
<dbReference type="PANTHER" id="PTHR19918:SF1">
    <property type="entry name" value="FIZZY-RELATED PROTEIN HOMOLOG"/>
    <property type="match status" value="1"/>
</dbReference>
<feature type="repeat" description="WD" evidence="5">
    <location>
        <begin position="139"/>
        <end position="180"/>
    </location>
</feature>
<dbReference type="InterPro" id="IPR001680">
    <property type="entry name" value="WD40_rpt"/>
</dbReference>
<dbReference type="InterPro" id="IPR056150">
    <property type="entry name" value="WD40_CDC20-Fz"/>
</dbReference>
<gene>
    <name evidence="7" type="ORF">HPULCUR_007359</name>
</gene>